<accession>A0AAW8TLW7</accession>
<dbReference type="RefSeq" id="WP_311800706.1">
    <property type="nucleotide sequence ID" value="NZ_JARPYS010000011.1"/>
</dbReference>
<protein>
    <recommendedName>
        <fullName evidence="3">DUF1642 domain-containing protein</fullName>
    </recommendedName>
</protein>
<name>A0AAW8TLW7_9ENTE</name>
<evidence type="ECO:0000313" key="2">
    <source>
        <dbReference type="Proteomes" id="UP001245561"/>
    </source>
</evidence>
<evidence type="ECO:0008006" key="3">
    <source>
        <dbReference type="Google" id="ProtNLM"/>
    </source>
</evidence>
<evidence type="ECO:0000313" key="1">
    <source>
        <dbReference type="EMBL" id="MDT2637664.1"/>
    </source>
</evidence>
<proteinExistence type="predicted"/>
<dbReference type="AlphaFoldDB" id="A0AAW8TLW7"/>
<dbReference type="EMBL" id="JARPYT010000012">
    <property type="protein sequence ID" value="MDT2637664.1"/>
    <property type="molecule type" value="Genomic_DNA"/>
</dbReference>
<sequence length="148" mass="17290">MDLKKDQIDKKWMCSLKEDIWKACDYFDTKEEAIKAGLESAHRFNCNPDTEYLDDEMGSTPDEVVTEFLVGQINASAVPFCVDTLIENVQESAYDEGGEWADTYLDDVTKEDREELENLVFDWFIRNDYLPRWYTISSVEIIQSLNEF</sequence>
<comment type="caution">
    <text evidence="1">The sequence shown here is derived from an EMBL/GenBank/DDBJ whole genome shotgun (WGS) entry which is preliminary data.</text>
</comment>
<dbReference type="Proteomes" id="UP001245561">
    <property type="component" value="Unassembled WGS sequence"/>
</dbReference>
<gene>
    <name evidence="1" type="ORF">P7D36_09185</name>
</gene>
<reference evidence="1" key="1">
    <citation type="submission" date="2023-03" db="EMBL/GenBank/DDBJ databases">
        <authorList>
            <person name="Shen W."/>
            <person name="Cai J."/>
        </authorList>
    </citation>
    <scope>NUCLEOTIDE SEQUENCE</scope>
    <source>
        <strain evidence="1">P55-2</strain>
    </source>
</reference>
<organism evidence="1 2">
    <name type="scientific">Enterococcus dongliensis</name>
    <dbReference type="NCBI Taxonomy" id="2559925"/>
    <lineage>
        <taxon>Bacteria</taxon>
        <taxon>Bacillati</taxon>
        <taxon>Bacillota</taxon>
        <taxon>Bacilli</taxon>
        <taxon>Lactobacillales</taxon>
        <taxon>Enterococcaceae</taxon>
        <taxon>Enterococcus</taxon>
    </lineage>
</organism>